<evidence type="ECO:0000313" key="8">
    <source>
        <dbReference type="Proteomes" id="UP001597294"/>
    </source>
</evidence>
<feature type="active site" description="Proton donor/acceptor" evidence="5">
    <location>
        <position position="143"/>
    </location>
</feature>
<evidence type="ECO:0000256" key="1">
    <source>
        <dbReference type="ARBA" id="ARBA00005959"/>
    </source>
</evidence>
<dbReference type="Proteomes" id="UP001597294">
    <property type="component" value="Unassembled WGS sequence"/>
</dbReference>
<evidence type="ECO:0000259" key="6">
    <source>
        <dbReference type="Pfam" id="PF01370"/>
    </source>
</evidence>
<gene>
    <name evidence="5" type="primary">fcl</name>
    <name evidence="7" type="ORF">ACFSKO_20245</name>
</gene>
<feature type="site" description="Important for catalytic activity" evidence="5">
    <location>
        <position position="114"/>
    </location>
</feature>
<dbReference type="EC" id="1.1.1.271" evidence="5"/>
<feature type="domain" description="NAD-dependent epimerase/dehydratase" evidence="6">
    <location>
        <begin position="14"/>
        <end position="244"/>
    </location>
</feature>
<keyword evidence="8" id="KW-1185">Reference proteome</keyword>
<feature type="binding site" evidence="5">
    <location>
        <begin position="112"/>
        <end position="115"/>
    </location>
    <ligand>
        <name>NADP(+)</name>
        <dbReference type="ChEBI" id="CHEBI:58349"/>
    </ligand>
</feature>
<dbReference type="InterPro" id="IPR001509">
    <property type="entry name" value="Epimerase_deHydtase"/>
</dbReference>
<evidence type="ECO:0000313" key="7">
    <source>
        <dbReference type="EMBL" id="MFD2207954.1"/>
    </source>
</evidence>
<dbReference type="Gene3D" id="3.90.25.10">
    <property type="entry name" value="UDP-galactose 4-epimerase, domain 1"/>
    <property type="match status" value="1"/>
</dbReference>
<dbReference type="EMBL" id="JBHUII010000013">
    <property type="protein sequence ID" value="MFD2207954.1"/>
    <property type="molecule type" value="Genomic_DNA"/>
</dbReference>
<evidence type="ECO:0000256" key="2">
    <source>
        <dbReference type="ARBA" id="ARBA00022857"/>
    </source>
</evidence>
<comment type="pathway">
    <text evidence="5">Nucleotide-sugar biosynthesis; GDP-L-fucose biosynthesis via de novo pathway; GDP-L-fucose from GDP-alpha-D-mannose: step 2/2.</text>
</comment>
<evidence type="ECO:0000256" key="3">
    <source>
        <dbReference type="ARBA" id="ARBA00023002"/>
    </source>
</evidence>
<dbReference type="RefSeq" id="WP_380255103.1">
    <property type="nucleotide sequence ID" value="NZ_JBHUII010000013.1"/>
</dbReference>
<comment type="similarity">
    <text evidence="1 5">Belongs to the NAD(P)-dependent epimerase/dehydratase family. Fucose synthase subfamily.</text>
</comment>
<dbReference type="CDD" id="cd05239">
    <property type="entry name" value="GDP_FS_SDR_e"/>
    <property type="match status" value="1"/>
</dbReference>
<comment type="function">
    <text evidence="5">Catalyzes the two-step NADP-dependent conversion of GDP-4-dehydro-6-deoxy-D-mannose to GDP-fucose, involving an epimerase and a reductase reaction.</text>
</comment>
<dbReference type="Gene3D" id="3.40.50.720">
    <property type="entry name" value="NAD(P)-binding Rossmann-like Domain"/>
    <property type="match status" value="1"/>
</dbReference>
<feature type="binding site" evidence="5">
    <location>
        <position position="209"/>
    </location>
    <ligand>
        <name>substrate</name>
    </ligand>
</feature>
<feature type="binding site" evidence="5">
    <location>
        <position position="276"/>
    </location>
    <ligand>
        <name>substrate</name>
    </ligand>
</feature>
<feature type="binding site" evidence="5">
    <location>
        <begin position="170"/>
        <end position="173"/>
    </location>
    <ligand>
        <name>NADP(+)</name>
        <dbReference type="ChEBI" id="CHEBI:58349"/>
    </ligand>
</feature>
<feature type="binding site" evidence="5">
    <location>
        <position position="186"/>
    </location>
    <ligand>
        <name>NADP(+)</name>
        <dbReference type="ChEBI" id="CHEBI:58349"/>
    </ligand>
</feature>
<dbReference type="SUPFAM" id="SSF51735">
    <property type="entry name" value="NAD(P)-binding Rossmann-fold domains"/>
    <property type="match status" value="1"/>
</dbReference>
<feature type="binding site" evidence="5">
    <location>
        <begin position="18"/>
        <end position="24"/>
    </location>
    <ligand>
        <name>NADP(+)</name>
        <dbReference type="ChEBI" id="CHEBI:58349"/>
    </ligand>
</feature>
<protein>
    <recommendedName>
        <fullName evidence="5">GDP-L-fucose synthase</fullName>
        <ecNumber evidence="5">1.1.1.271</ecNumber>
    </recommendedName>
    <alternativeName>
        <fullName evidence="5">GDP-4-keto-6-deoxy-D-mannose-3,5-epimerase-4-reductase</fullName>
    </alternativeName>
</protein>
<accession>A0ABW5BQV7</accession>
<dbReference type="InterPro" id="IPR028614">
    <property type="entry name" value="GDP_fucose/colitose_synth"/>
</dbReference>
<keyword evidence="3 5" id="KW-0560">Oxidoreductase</keyword>
<dbReference type="Pfam" id="PF01370">
    <property type="entry name" value="Epimerase"/>
    <property type="match status" value="1"/>
</dbReference>
<feature type="site" description="Important for catalytic activity" evidence="5">
    <location>
        <position position="116"/>
    </location>
</feature>
<comment type="caution">
    <text evidence="7">The sequence shown here is derived from an EMBL/GenBank/DDBJ whole genome shotgun (WGS) entry which is preliminary data.</text>
</comment>
<feature type="binding site" evidence="5">
    <location>
        <position position="216"/>
    </location>
    <ligand>
        <name>substrate</name>
    </ligand>
</feature>
<keyword evidence="5" id="KW-0511">Multifunctional enzyme</keyword>
<dbReference type="InterPro" id="IPR036291">
    <property type="entry name" value="NAD(P)-bd_dom_sf"/>
</dbReference>
<keyword evidence="4 5" id="KW-0413">Isomerase</keyword>
<organism evidence="7 8">
    <name type="scientific">Kiloniella antarctica</name>
    <dbReference type="NCBI Taxonomy" id="1550907"/>
    <lineage>
        <taxon>Bacteria</taxon>
        <taxon>Pseudomonadati</taxon>
        <taxon>Pseudomonadota</taxon>
        <taxon>Alphaproteobacteria</taxon>
        <taxon>Rhodospirillales</taxon>
        <taxon>Kiloniellaceae</taxon>
        <taxon>Kiloniella</taxon>
    </lineage>
</organism>
<feature type="binding site" evidence="5">
    <location>
        <position position="147"/>
    </location>
    <ligand>
        <name>NADP(+)</name>
        <dbReference type="ChEBI" id="CHEBI:58349"/>
    </ligand>
</feature>
<dbReference type="PANTHER" id="PTHR43238">
    <property type="entry name" value="GDP-L-FUCOSE SYNTHASE"/>
    <property type="match status" value="1"/>
</dbReference>
<dbReference type="PANTHER" id="PTHR43238:SF1">
    <property type="entry name" value="GDP-L-FUCOSE SYNTHASE"/>
    <property type="match status" value="1"/>
</dbReference>
<comment type="catalytic activity">
    <reaction evidence="5">
        <text>GDP-beta-L-fucose + NADP(+) = GDP-4-dehydro-alpha-D-rhamnose + NADPH + H(+)</text>
        <dbReference type="Rhea" id="RHEA:18885"/>
        <dbReference type="ChEBI" id="CHEBI:15378"/>
        <dbReference type="ChEBI" id="CHEBI:57273"/>
        <dbReference type="ChEBI" id="CHEBI:57783"/>
        <dbReference type="ChEBI" id="CHEBI:57964"/>
        <dbReference type="ChEBI" id="CHEBI:58349"/>
        <dbReference type="EC" id="1.1.1.271"/>
    </reaction>
</comment>
<evidence type="ECO:0000256" key="5">
    <source>
        <dbReference type="HAMAP-Rule" id="MF_00956"/>
    </source>
</evidence>
<feature type="binding site" evidence="5">
    <location>
        <position position="194"/>
    </location>
    <ligand>
        <name>substrate</name>
    </ligand>
</feature>
<keyword evidence="2 5" id="KW-0521">NADP</keyword>
<sequence length="319" mass="35470">MTEQDTLTLSGKKIWVTGHTGMVGSAIVRRLLSEKCNILTVAHGSVDLTRQEEVENWIVDNKPDIVIVAAAKVGGIHANSKLPAEFLYNNLMIEANIIHASHRVGVEKLLFLGSSCIYPRNTSQPIKEEQLLAGPLEATNEYYALAKIAGIKLCQAYRAQYGDNFISIMPCNLYGPNDNFHPEYSHVPAGLLKRFHEAKLLNSPSVTVWGSGAPLREFLHVDAMSDASVFILKHYSGKGHLNVGCGQDISIADFADKIKRIVGYRGQITFDTTRPDGTLRKLLDISKLRNLGWETKVDLDTGIEAYYKWFLNNQNSIKQ</sequence>
<reference evidence="8" key="1">
    <citation type="journal article" date="2019" name="Int. J. Syst. Evol. Microbiol.">
        <title>The Global Catalogue of Microorganisms (GCM) 10K type strain sequencing project: providing services to taxonomists for standard genome sequencing and annotation.</title>
        <authorList>
            <consortium name="The Broad Institute Genomics Platform"/>
            <consortium name="The Broad Institute Genome Sequencing Center for Infectious Disease"/>
            <person name="Wu L."/>
            <person name="Ma J."/>
        </authorList>
    </citation>
    <scope>NUCLEOTIDE SEQUENCE [LARGE SCALE GENOMIC DNA]</scope>
    <source>
        <strain evidence="8">CGMCC 4.7192</strain>
    </source>
</reference>
<proteinExistence type="inferred from homology"/>
<dbReference type="HAMAP" id="MF_00956">
    <property type="entry name" value="GDP_fucose_synth"/>
    <property type="match status" value="1"/>
</dbReference>
<evidence type="ECO:0000256" key="4">
    <source>
        <dbReference type="ARBA" id="ARBA00023235"/>
    </source>
</evidence>
<name>A0ABW5BQV7_9PROT</name>